<comment type="caution">
    <text evidence="1">The sequence shown here is derived from an EMBL/GenBank/DDBJ whole genome shotgun (WGS) entry which is preliminary data.</text>
</comment>
<evidence type="ECO:0000313" key="1">
    <source>
        <dbReference type="EMBL" id="MQM13811.1"/>
    </source>
</evidence>
<protein>
    <submittedName>
        <fullName evidence="1">Uncharacterized protein</fullName>
    </submittedName>
</protein>
<proteinExistence type="predicted"/>
<name>A0A843X4I6_COLES</name>
<accession>A0A843X4I6</accession>
<evidence type="ECO:0000313" key="2">
    <source>
        <dbReference type="Proteomes" id="UP000652761"/>
    </source>
</evidence>
<dbReference type="AlphaFoldDB" id="A0A843X4I6"/>
<dbReference type="Proteomes" id="UP000652761">
    <property type="component" value="Unassembled WGS sequence"/>
</dbReference>
<gene>
    <name evidence="1" type="ORF">Taro_046738</name>
</gene>
<sequence>MNLTSDENQVGSAESTRMAASEAIRVFPTGQTSDRPTSVRPLADILSTASPSTSAIALVCASWASTARPRQACLQLGPGNLANLTTRELTLLHLGSLKAQVSSTWSSALSCAPSQPTRSTGV</sequence>
<reference evidence="1" key="1">
    <citation type="submission" date="2017-07" db="EMBL/GenBank/DDBJ databases">
        <title>Taro Niue Genome Assembly and Annotation.</title>
        <authorList>
            <person name="Atibalentja N."/>
            <person name="Keating K."/>
            <person name="Fields C.J."/>
        </authorList>
    </citation>
    <scope>NUCLEOTIDE SEQUENCE</scope>
    <source>
        <strain evidence="1">Niue_2</strain>
        <tissue evidence="1">Leaf</tissue>
    </source>
</reference>
<organism evidence="1 2">
    <name type="scientific">Colocasia esculenta</name>
    <name type="common">Wild taro</name>
    <name type="synonym">Arum esculentum</name>
    <dbReference type="NCBI Taxonomy" id="4460"/>
    <lineage>
        <taxon>Eukaryota</taxon>
        <taxon>Viridiplantae</taxon>
        <taxon>Streptophyta</taxon>
        <taxon>Embryophyta</taxon>
        <taxon>Tracheophyta</taxon>
        <taxon>Spermatophyta</taxon>
        <taxon>Magnoliopsida</taxon>
        <taxon>Liliopsida</taxon>
        <taxon>Araceae</taxon>
        <taxon>Aroideae</taxon>
        <taxon>Colocasieae</taxon>
        <taxon>Colocasia</taxon>
    </lineage>
</organism>
<dbReference type="EMBL" id="NMUH01005837">
    <property type="protein sequence ID" value="MQM13811.1"/>
    <property type="molecule type" value="Genomic_DNA"/>
</dbReference>
<keyword evidence="2" id="KW-1185">Reference proteome</keyword>